<dbReference type="SUPFAM" id="SSF48179">
    <property type="entry name" value="6-phosphogluconate dehydrogenase C-terminal domain-like"/>
    <property type="match status" value="1"/>
</dbReference>
<dbReference type="NCBIfam" id="NF008592">
    <property type="entry name" value="PRK11559.1"/>
    <property type="match status" value="1"/>
</dbReference>
<evidence type="ECO:0000313" key="8">
    <source>
        <dbReference type="Proteomes" id="UP000276301"/>
    </source>
</evidence>
<dbReference type="SUPFAM" id="SSF51735">
    <property type="entry name" value="NAD(P)-binding Rossmann-fold domains"/>
    <property type="match status" value="1"/>
</dbReference>
<evidence type="ECO:0000256" key="4">
    <source>
        <dbReference type="PIRSR" id="PIRSR000103-1"/>
    </source>
</evidence>
<comment type="similarity">
    <text evidence="1">Belongs to the HIBADH-related family.</text>
</comment>
<comment type="caution">
    <text evidence="7">The sequence shown here is derived from an EMBL/GenBank/DDBJ whole genome shotgun (WGS) entry which is preliminary data.</text>
</comment>
<accession>A0A498D152</accession>
<dbReference type="GO" id="GO:0046395">
    <property type="term" value="P:carboxylic acid catabolic process"/>
    <property type="evidence" value="ECO:0007669"/>
    <property type="project" value="UniProtKB-ARBA"/>
</dbReference>
<dbReference type="Gene3D" id="3.40.50.720">
    <property type="entry name" value="NAD(P)-binding Rossmann-like Domain"/>
    <property type="match status" value="1"/>
</dbReference>
<dbReference type="Pfam" id="PF14833">
    <property type="entry name" value="NAD_binding_11"/>
    <property type="match status" value="1"/>
</dbReference>
<dbReference type="InterPro" id="IPR015815">
    <property type="entry name" value="HIBADH-related"/>
</dbReference>
<dbReference type="PANTHER" id="PTHR43060:SF3">
    <property type="entry name" value="2-HYDROXY-3-OXOPROPIONATE REDUCTASE"/>
    <property type="match status" value="1"/>
</dbReference>
<dbReference type="GO" id="GO:0050661">
    <property type="term" value="F:NADP binding"/>
    <property type="evidence" value="ECO:0007669"/>
    <property type="project" value="InterPro"/>
</dbReference>
<sequence>MKIGFIGLGIMGRPMAKNLLRAGHALTVCDHHPEHVAELAAAGARAADTPREAAAGNELVITMLPNSPNVREAVCGEGGVLEGAAPGTVLVDMSSIAPGASQEIAAACAEKGVKMLDAPVSGGEPKAVDGTLSIMAGGERAVFDAVRPVLLCMGASAVWCGEIGAGNTTKLANQVIVAANIAAVSEAMMLARRAGVDPARVFDAVKGGLAGSAVLNAKTPMMLERNFAPGFRIDLHIKDLGNALETGHAVGAPLPLTAAVMEMMQTLRADGRGGDDHSALVGFYEKIAGETIA</sequence>
<dbReference type="InterPro" id="IPR006115">
    <property type="entry name" value="6PGDH_NADP-bd"/>
</dbReference>
<keyword evidence="3" id="KW-0520">NAD</keyword>
<dbReference type="PROSITE" id="PS00895">
    <property type="entry name" value="3_HYDROXYISOBUT_DH"/>
    <property type="match status" value="1"/>
</dbReference>
<evidence type="ECO:0000259" key="5">
    <source>
        <dbReference type="Pfam" id="PF03446"/>
    </source>
</evidence>
<dbReference type="InterPro" id="IPR036291">
    <property type="entry name" value="NAD(P)-bd_dom_sf"/>
</dbReference>
<dbReference type="NCBIfam" id="TIGR01505">
    <property type="entry name" value="tartro_sem_red"/>
    <property type="match status" value="1"/>
</dbReference>
<name>A0A498D152_9FIRM</name>
<dbReference type="InterPro" id="IPR013328">
    <property type="entry name" value="6PGD_dom2"/>
</dbReference>
<reference evidence="7 8" key="1">
    <citation type="submission" date="2018-10" db="EMBL/GenBank/DDBJ databases">
        <title>Anaerotruncus faecis sp. nov., isolated from human feces.</title>
        <authorList>
            <person name="Wang Y.-J."/>
        </authorList>
    </citation>
    <scope>NUCLEOTIDE SEQUENCE [LARGE SCALE GENOMIC DNA]</scope>
    <source>
        <strain evidence="7 8">22A2-44</strain>
    </source>
</reference>
<dbReference type="InterPro" id="IPR002204">
    <property type="entry name" value="3-OH-isobutyrate_DH-rel_CS"/>
</dbReference>
<feature type="domain" description="3-hydroxyisobutyrate dehydrogenase-like NAD-binding" evidence="6">
    <location>
        <begin position="164"/>
        <end position="283"/>
    </location>
</feature>
<feature type="active site" evidence="4">
    <location>
        <position position="170"/>
    </location>
</feature>
<dbReference type="EC" id="1.1.1.60" evidence="7"/>
<organism evidence="7 8">
    <name type="scientific">Anaerotruncus massiliensis</name>
    <name type="common">ex Liu et al. 2021</name>
    <dbReference type="NCBI Taxonomy" id="2321404"/>
    <lineage>
        <taxon>Bacteria</taxon>
        <taxon>Bacillati</taxon>
        <taxon>Bacillota</taxon>
        <taxon>Clostridia</taxon>
        <taxon>Eubacteriales</taxon>
        <taxon>Oscillospiraceae</taxon>
        <taxon>Anaerotruncus</taxon>
    </lineage>
</organism>
<evidence type="ECO:0000256" key="3">
    <source>
        <dbReference type="ARBA" id="ARBA00023027"/>
    </source>
</evidence>
<dbReference type="PIRSF" id="PIRSF000103">
    <property type="entry name" value="HIBADH"/>
    <property type="match status" value="1"/>
</dbReference>
<dbReference type="GO" id="GO:0008679">
    <property type="term" value="F:2-hydroxy-3-oxopropionate reductase activity"/>
    <property type="evidence" value="ECO:0007669"/>
    <property type="project" value="UniProtKB-EC"/>
</dbReference>
<dbReference type="InterPro" id="IPR008927">
    <property type="entry name" value="6-PGluconate_DH-like_C_sf"/>
</dbReference>
<dbReference type="Pfam" id="PF03446">
    <property type="entry name" value="NAD_binding_2"/>
    <property type="match status" value="1"/>
</dbReference>
<proteinExistence type="inferred from homology"/>
<protein>
    <submittedName>
        <fullName evidence="7">2-hydroxy-3-oxopropionate reductase</fullName>
        <ecNumber evidence="7">1.1.1.60</ecNumber>
    </submittedName>
</protein>
<evidence type="ECO:0000313" key="7">
    <source>
        <dbReference type="EMBL" id="RLL13783.1"/>
    </source>
</evidence>
<feature type="domain" description="6-phosphogluconate dehydrogenase NADP-binding" evidence="5">
    <location>
        <begin position="2"/>
        <end position="161"/>
    </location>
</feature>
<keyword evidence="8" id="KW-1185">Reference proteome</keyword>
<gene>
    <name evidence="7" type="ORF">D4A47_02525</name>
</gene>
<dbReference type="AlphaFoldDB" id="A0A498D152"/>
<evidence type="ECO:0000256" key="2">
    <source>
        <dbReference type="ARBA" id="ARBA00023002"/>
    </source>
</evidence>
<keyword evidence="2 7" id="KW-0560">Oxidoreductase</keyword>
<dbReference type="Gene3D" id="1.10.1040.10">
    <property type="entry name" value="N-(1-d-carboxylethyl)-l-norvaline Dehydrogenase, domain 2"/>
    <property type="match status" value="1"/>
</dbReference>
<dbReference type="Proteomes" id="UP000276301">
    <property type="component" value="Unassembled WGS sequence"/>
</dbReference>
<dbReference type="RefSeq" id="WP_121586012.1">
    <property type="nucleotide sequence ID" value="NZ_RCHT01000002.1"/>
</dbReference>
<dbReference type="GO" id="GO:0051287">
    <property type="term" value="F:NAD binding"/>
    <property type="evidence" value="ECO:0007669"/>
    <property type="project" value="InterPro"/>
</dbReference>
<dbReference type="PANTHER" id="PTHR43060">
    <property type="entry name" value="3-HYDROXYISOBUTYRATE DEHYDROGENASE-LIKE 1, MITOCHONDRIAL-RELATED"/>
    <property type="match status" value="1"/>
</dbReference>
<dbReference type="EMBL" id="RCHT01000002">
    <property type="protein sequence ID" value="RLL13783.1"/>
    <property type="molecule type" value="Genomic_DNA"/>
</dbReference>
<dbReference type="InterPro" id="IPR006398">
    <property type="entry name" value="Tartro_sem_red"/>
</dbReference>
<evidence type="ECO:0000259" key="6">
    <source>
        <dbReference type="Pfam" id="PF14833"/>
    </source>
</evidence>
<dbReference type="GO" id="GO:0046487">
    <property type="term" value="P:glyoxylate metabolic process"/>
    <property type="evidence" value="ECO:0007669"/>
    <property type="project" value="InterPro"/>
</dbReference>
<evidence type="ECO:0000256" key="1">
    <source>
        <dbReference type="ARBA" id="ARBA00009080"/>
    </source>
</evidence>
<dbReference type="FunFam" id="3.40.50.720:FF:000071">
    <property type="entry name" value="2-hydroxy-3-oxopropionate reductase"/>
    <property type="match status" value="1"/>
</dbReference>
<dbReference type="InterPro" id="IPR029154">
    <property type="entry name" value="HIBADH-like_NADP-bd"/>
</dbReference>